<sequence length="238" mass="26326">MRMFKLKVILSLTLISALNAHRPAASNEPPGRWTKVNEQTLRFVGQIDKRTAASFKQIVTPEITTVVVQSGGGDTDTALQVGQEIHRRRLNIIVDGRCGSSCANYWFVAAAHKTVTKGSWVGFHGNPSSSLLYYDRRQFDQAFLDSLAAFAQQESIFFKNLGVDIELVQRSSTITVAFNRPAYLPSPQQLDCFGVSNLNMWYPSSTAEKNLLWGAGGNVVITQEVEASPKLSDMLCHD</sequence>
<dbReference type="OrthoDB" id="8581915at2"/>
<keyword evidence="3" id="KW-1185">Reference proteome</keyword>
<dbReference type="InterPro" id="IPR029045">
    <property type="entry name" value="ClpP/crotonase-like_dom_sf"/>
</dbReference>
<dbReference type="SUPFAM" id="SSF52096">
    <property type="entry name" value="ClpP/crotonase"/>
    <property type="match status" value="1"/>
</dbReference>
<keyword evidence="1" id="KW-0732">Signal</keyword>
<feature type="chain" id="PRO_5015886221" evidence="1">
    <location>
        <begin position="21"/>
        <end position="238"/>
    </location>
</feature>
<accession>A0A2W1JPH6</accession>
<dbReference type="EMBL" id="PQWO01000001">
    <property type="protein sequence ID" value="PZD75258.1"/>
    <property type="molecule type" value="Genomic_DNA"/>
</dbReference>
<evidence type="ECO:0000313" key="2">
    <source>
        <dbReference type="EMBL" id="PZD75258.1"/>
    </source>
</evidence>
<organism evidence="2 3">
    <name type="scientific">Acaryochloris thomasi RCC1774</name>
    <dbReference type="NCBI Taxonomy" id="1764569"/>
    <lineage>
        <taxon>Bacteria</taxon>
        <taxon>Bacillati</taxon>
        <taxon>Cyanobacteriota</taxon>
        <taxon>Cyanophyceae</taxon>
        <taxon>Acaryochloridales</taxon>
        <taxon>Acaryochloridaceae</taxon>
        <taxon>Acaryochloris</taxon>
        <taxon>Acaryochloris thomasi</taxon>
    </lineage>
</organism>
<name>A0A2W1JPH6_9CYAN</name>
<comment type="caution">
    <text evidence="2">The sequence shown here is derived from an EMBL/GenBank/DDBJ whole genome shotgun (WGS) entry which is preliminary data.</text>
</comment>
<dbReference type="RefSeq" id="WP_158534988.1">
    <property type="nucleotide sequence ID" value="NZ_CAWNWM010000001.1"/>
</dbReference>
<feature type="signal peptide" evidence="1">
    <location>
        <begin position="1"/>
        <end position="20"/>
    </location>
</feature>
<dbReference type="Proteomes" id="UP000248857">
    <property type="component" value="Unassembled WGS sequence"/>
</dbReference>
<protein>
    <submittedName>
        <fullName evidence="2">Uncharacterized protein</fullName>
    </submittedName>
</protein>
<reference evidence="2 3" key="1">
    <citation type="journal article" date="2018" name="Sci. Rep.">
        <title>A novel species of the marine cyanobacterium Acaryochloris with a unique pigment content and lifestyle.</title>
        <authorList>
            <person name="Partensky F."/>
            <person name="Six C."/>
            <person name="Ratin M."/>
            <person name="Garczarek L."/>
            <person name="Vaulot D."/>
            <person name="Probert I."/>
            <person name="Calteau A."/>
            <person name="Gourvil P."/>
            <person name="Marie D."/>
            <person name="Grebert T."/>
            <person name="Bouchier C."/>
            <person name="Le Panse S."/>
            <person name="Gachenot M."/>
            <person name="Rodriguez F."/>
            <person name="Garrido J.L."/>
        </authorList>
    </citation>
    <scope>NUCLEOTIDE SEQUENCE [LARGE SCALE GENOMIC DNA]</scope>
    <source>
        <strain evidence="2 3">RCC1774</strain>
    </source>
</reference>
<evidence type="ECO:0000256" key="1">
    <source>
        <dbReference type="SAM" id="SignalP"/>
    </source>
</evidence>
<evidence type="ECO:0000313" key="3">
    <source>
        <dbReference type="Proteomes" id="UP000248857"/>
    </source>
</evidence>
<proteinExistence type="predicted"/>
<dbReference type="AlphaFoldDB" id="A0A2W1JPH6"/>
<gene>
    <name evidence="2" type="ORF">C1752_00458</name>
</gene>